<dbReference type="Pfam" id="PF00017">
    <property type="entry name" value="SH2"/>
    <property type="match status" value="1"/>
</dbReference>
<dbReference type="PROSITE" id="PS50001">
    <property type="entry name" value="SH2"/>
    <property type="match status" value="1"/>
</dbReference>
<dbReference type="OMA" id="SGDCQTY"/>
<accession>A0A3Q3AWN4</accession>
<name>A0A3Q3AWN4_KRYMA</name>
<feature type="compositionally biased region" description="Polar residues" evidence="3">
    <location>
        <begin position="213"/>
        <end position="241"/>
    </location>
</feature>
<reference evidence="5" key="2">
    <citation type="submission" date="2025-09" db="UniProtKB">
        <authorList>
            <consortium name="Ensembl"/>
        </authorList>
    </citation>
    <scope>IDENTIFICATION</scope>
</reference>
<evidence type="ECO:0000256" key="3">
    <source>
        <dbReference type="SAM" id="MobiDB-lite"/>
    </source>
</evidence>
<feature type="compositionally biased region" description="Polar residues" evidence="3">
    <location>
        <begin position="316"/>
        <end position="328"/>
    </location>
</feature>
<feature type="region of interest" description="Disordered" evidence="3">
    <location>
        <begin position="187"/>
        <end position="241"/>
    </location>
</feature>
<dbReference type="InterPro" id="IPR000980">
    <property type="entry name" value="SH2"/>
</dbReference>
<evidence type="ECO:0000256" key="1">
    <source>
        <dbReference type="ARBA" id="ARBA00022999"/>
    </source>
</evidence>
<evidence type="ECO:0000256" key="2">
    <source>
        <dbReference type="PROSITE-ProRule" id="PRU00191"/>
    </source>
</evidence>
<organism evidence="5 6">
    <name type="scientific">Kryptolebias marmoratus</name>
    <name type="common">Mangrove killifish</name>
    <name type="synonym">Rivulus marmoratus</name>
    <dbReference type="NCBI Taxonomy" id="37003"/>
    <lineage>
        <taxon>Eukaryota</taxon>
        <taxon>Metazoa</taxon>
        <taxon>Chordata</taxon>
        <taxon>Craniata</taxon>
        <taxon>Vertebrata</taxon>
        <taxon>Euteleostomi</taxon>
        <taxon>Actinopterygii</taxon>
        <taxon>Neopterygii</taxon>
        <taxon>Teleostei</taxon>
        <taxon>Neoteleostei</taxon>
        <taxon>Acanthomorphata</taxon>
        <taxon>Ovalentaria</taxon>
        <taxon>Atherinomorphae</taxon>
        <taxon>Cyprinodontiformes</taxon>
        <taxon>Rivulidae</taxon>
        <taxon>Kryptolebias</taxon>
    </lineage>
</organism>
<dbReference type="GeneTree" id="ENSGT00940000160977"/>
<proteinExistence type="predicted"/>
<sequence length="420" mass="46506">MMEVQSAHKNKIISQSVKLTQLYMMAKKSSADLQMEAEGGGLKELVLRWFTEKQAPLILHNGNFPDWFQGLASRKDAEDLLKDKALGSFVIRLSDKTIGYILSYKGHDRCRHFVISQDQDGQFVIGGDSQLFSSLTELIEHYKVSPIQPFGEFLTSTYYTELYDVVNAKKNSGVSVQALRTMWDQKKDDHIDSAQNPALPPKFRNRKGMPLGFSQSGSLPDTTTHPSESQTKSNQPQRPQIGTNAALASNNHSFYPTDTKNADLADDLNQEENRSQSLPYLGNNNERFGNLSFTLSSSPSKVTCQTYSLHAPSEGLRSSKSEQPSNNQEELRSNPLYQSSLAPGGSPGQQGEGMYSEVPPGSIRLNDDTYEQIPGEATAVQGNTYESLEDMKTKKPKSTWGKSVRINKMTCVSKASISPG</sequence>
<dbReference type="GO" id="GO:0005737">
    <property type="term" value="C:cytoplasm"/>
    <property type="evidence" value="ECO:0007669"/>
    <property type="project" value="TreeGrafter"/>
</dbReference>
<dbReference type="AlphaFoldDB" id="A0A3Q3AWN4"/>
<dbReference type="PANTHER" id="PTHR14388:SF6">
    <property type="entry name" value="SH2 DOMAIN-CONTAINING PROTEIN 7"/>
    <property type="match status" value="1"/>
</dbReference>
<feature type="region of interest" description="Disordered" evidence="3">
    <location>
        <begin position="310"/>
        <end position="368"/>
    </location>
</feature>
<evidence type="ECO:0000313" key="5">
    <source>
        <dbReference type="Ensembl" id="ENSKMAP00000015899.1"/>
    </source>
</evidence>
<dbReference type="SUPFAM" id="SSF55550">
    <property type="entry name" value="SH2 domain"/>
    <property type="match status" value="1"/>
</dbReference>
<dbReference type="PANTHER" id="PTHR14388">
    <property type="entry name" value="T CELL-SPECIFIC ADAPTER PROTEIN TSAD"/>
    <property type="match status" value="1"/>
</dbReference>
<evidence type="ECO:0000313" key="6">
    <source>
        <dbReference type="Proteomes" id="UP000264800"/>
    </source>
</evidence>
<dbReference type="SMART" id="SM00252">
    <property type="entry name" value="SH2"/>
    <property type="match status" value="1"/>
</dbReference>
<dbReference type="PRINTS" id="PR00401">
    <property type="entry name" value="SH2DOMAIN"/>
</dbReference>
<dbReference type="InterPro" id="IPR036860">
    <property type="entry name" value="SH2_dom_sf"/>
</dbReference>
<feature type="domain" description="SH2" evidence="4">
    <location>
        <begin position="67"/>
        <end position="143"/>
    </location>
</feature>
<evidence type="ECO:0000259" key="4">
    <source>
        <dbReference type="PROSITE" id="PS50001"/>
    </source>
</evidence>
<protein>
    <recommendedName>
        <fullName evidence="4">SH2 domain-containing protein</fullName>
    </recommendedName>
</protein>
<keyword evidence="6" id="KW-1185">Reference proteome</keyword>
<reference evidence="5" key="1">
    <citation type="submission" date="2025-08" db="UniProtKB">
        <authorList>
            <consortium name="Ensembl"/>
        </authorList>
    </citation>
    <scope>IDENTIFICATION</scope>
</reference>
<dbReference type="Gene3D" id="3.30.505.10">
    <property type="entry name" value="SH2 domain"/>
    <property type="match status" value="1"/>
</dbReference>
<dbReference type="Ensembl" id="ENSKMAT00000016127.1">
    <property type="protein sequence ID" value="ENSKMAP00000015899.1"/>
    <property type="gene ID" value="ENSKMAG00000011873.1"/>
</dbReference>
<keyword evidence="1 2" id="KW-0727">SH2 domain</keyword>
<dbReference type="Proteomes" id="UP000264800">
    <property type="component" value="Unplaced"/>
</dbReference>